<keyword evidence="2" id="KW-0547">Nucleotide-binding</keyword>
<dbReference type="InterPro" id="IPR002314">
    <property type="entry name" value="aa-tRNA-synt_IIb"/>
</dbReference>
<organism evidence="7 8">
    <name type="scientific">Peterkaempfera bronchialis</name>
    <dbReference type="NCBI Taxonomy" id="2126346"/>
    <lineage>
        <taxon>Bacteria</taxon>
        <taxon>Bacillati</taxon>
        <taxon>Actinomycetota</taxon>
        <taxon>Actinomycetes</taxon>
        <taxon>Kitasatosporales</taxon>
        <taxon>Streptomycetaceae</taxon>
        <taxon>Peterkaempfera</taxon>
    </lineage>
</organism>
<dbReference type="AlphaFoldDB" id="A0A345SRY9"/>
<evidence type="ECO:0000256" key="2">
    <source>
        <dbReference type="ARBA" id="ARBA00022741"/>
    </source>
</evidence>
<keyword evidence="3" id="KW-0067">ATP-binding</keyword>
<dbReference type="Pfam" id="PF00587">
    <property type="entry name" value="tRNA-synt_2b"/>
    <property type="match status" value="1"/>
</dbReference>
<evidence type="ECO:0000256" key="4">
    <source>
        <dbReference type="ARBA" id="ARBA00022917"/>
    </source>
</evidence>
<dbReference type="InterPro" id="IPR045864">
    <property type="entry name" value="aa-tRNA-synth_II/BPL/LPL"/>
</dbReference>
<keyword evidence="1" id="KW-0436">Ligase</keyword>
<dbReference type="InterPro" id="IPR006195">
    <property type="entry name" value="aa-tRNA-synth_II"/>
</dbReference>
<accession>A0A345SRY9</accession>
<dbReference type="KEGG" id="stri:C7M71_002425"/>
<dbReference type="RefSeq" id="WP_111489296.1">
    <property type="nucleotide sequence ID" value="NZ_CP031264.1"/>
</dbReference>
<dbReference type="Gene3D" id="3.30.930.10">
    <property type="entry name" value="Bira Bifunctional Protein, Domain 2"/>
    <property type="match status" value="1"/>
</dbReference>
<evidence type="ECO:0000313" key="8">
    <source>
        <dbReference type="Proteomes" id="UP000249340"/>
    </source>
</evidence>
<proteinExistence type="predicted"/>
<dbReference type="GO" id="GO:0004812">
    <property type="term" value="F:aminoacyl-tRNA ligase activity"/>
    <property type="evidence" value="ECO:0007669"/>
    <property type="project" value="UniProtKB-KW"/>
</dbReference>
<protein>
    <recommendedName>
        <fullName evidence="6">Aminoacyl-transfer RNA synthetases class-II family profile domain-containing protein</fullName>
    </recommendedName>
</protein>
<feature type="domain" description="Aminoacyl-transfer RNA synthetases class-II family profile" evidence="6">
    <location>
        <begin position="131"/>
        <end position="286"/>
    </location>
</feature>
<dbReference type="Proteomes" id="UP000249340">
    <property type="component" value="Chromosome"/>
</dbReference>
<keyword evidence="5" id="KW-0030">Aminoacyl-tRNA synthetase</keyword>
<reference evidence="8" key="1">
    <citation type="submission" date="2018-07" db="EMBL/GenBank/DDBJ databases">
        <title>Streptacidiphilus bronchialis DSM 106435 chromosome.</title>
        <authorList>
            <person name="Batra D."/>
            <person name="Gulvik C.A."/>
        </authorList>
    </citation>
    <scope>NUCLEOTIDE SEQUENCE [LARGE SCALE GENOMIC DNA]</scope>
    <source>
        <strain evidence="8">DSM 106435</strain>
    </source>
</reference>
<name>A0A345SRY9_9ACTN</name>
<dbReference type="GO" id="GO:0005524">
    <property type="term" value="F:ATP binding"/>
    <property type="evidence" value="ECO:0007669"/>
    <property type="project" value="UniProtKB-KW"/>
</dbReference>
<evidence type="ECO:0000313" key="7">
    <source>
        <dbReference type="EMBL" id="AXI76494.1"/>
    </source>
</evidence>
<dbReference type="SUPFAM" id="SSF55681">
    <property type="entry name" value="Class II aaRS and biotin synthetases"/>
    <property type="match status" value="1"/>
</dbReference>
<keyword evidence="8" id="KW-1185">Reference proteome</keyword>
<evidence type="ECO:0000256" key="1">
    <source>
        <dbReference type="ARBA" id="ARBA00022598"/>
    </source>
</evidence>
<gene>
    <name evidence="7" type="ORF">C7M71_002425</name>
</gene>
<dbReference type="GO" id="GO:0006418">
    <property type="term" value="P:tRNA aminoacylation for protein translation"/>
    <property type="evidence" value="ECO:0007669"/>
    <property type="project" value="InterPro"/>
</dbReference>
<dbReference type="PROSITE" id="PS50862">
    <property type="entry name" value="AA_TRNA_LIGASE_II"/>
    <property type="match status" value="1"/>
</dbReference>
<dbReference type="EMBL" id="CP031264">
    <property type="protein sequence ID" value="AXI76494.1"/>
    <property type="molecule type" value="Genomic_DNA"/>
</dbReference>
<dbReference type="OrthoDB" id="583154at2"/>
<evidence type="ECO:0000259" key="6">
    <source>
        <dbReference type="PROSITE" id="PS50862"/>
    </source>
</evidence>
<sequence>MAPRTAPPALPDGAVTLQDPGPGLVVLDPARAALFQELDALFTGLAEQLGAPAVVGPPLLPAEGLARLDYFRNFPHLAVSAARFAEDAVEELAAGRAPAEQPVRPTGYLLPSATCYGLLLALAGQDVGAELRLTAVGRCFRNEDHYDGLRRLWGFHMREVLHVGSADGVREHLARSREFIEGLADRLGVAVSYQPANDPFYDKSGSRAKLMALDPVKYEFVAVDGTAIASVNRHRNFFGERLGIRTEGGTAHSGCTAFGVERWVHATVLAHGTPELALRRVRDVRG</sequence>
<evidence type="ECO:0000256" key="3">
    <source>
        <dbReference type="ARBA" id="ARBA00022840"/>
    </source>
</evidence>
<evidence type="ECO:0000256" key="5">
    <source>
        <dbReference type="ARBA" id="ARBA00023146"/>
    </source>
</evidence>
<keyword evidence="4" id="KW-0648">Protein biosynthesis</keyword>